<dbReference type="PANTHER" id="PTHR42756:SF1">
    <property type="entry name" value="TRANSCRIPTIONAL REPRESSOR OF EMRAB OPERON"/>
    <property type="match status" value="1"/>
</dbReference>
<keyword evidence="1" id="KW-0805">Transcription regulation</keyword>
<keyword evidence="2" id="KW-0238">DNA-binding</keyword>
<dbReference type="InterPro" id="IPR036388">
    <property type="entry name" value="WH-like_DNA-bd_sf"/>
</dbReference>
<accession>A0A220MQZ6</accession>
<feature type="domain" description="HTH marR-type" evidence="4">
    <location>
        <begin position="1"/>
        <end position="119"/>
    </location>
</feature>
<keyword evidence="3" id="KW-0804">Transcription</keyword>
<dbReference type="InterPro" id="IPR000835">
    <property type="entry name" value="HTH_MarR-typ"/>
</dbReference>
<evidence type="ECO:0000313" key="5">
    <source>
        <dbReference type="EMBL" id="ASJ57129.1"/>
    </source>
</evidence>
<evidence type="ECO:0000259" key="4">
    <source>
        <dbReference type="PROSITE" id="PS50995"/>
    </source>
</evidence>
<dbReference type="SMART" id="SM00347">
    <property type="entry name" value="HTH_MARR"/>
    <property type="match status" value="1"/>
</dbReference>
<evidence type="ECO:0000313" key="6">
    <source>
        <dbReference type="Proteomes" id="UP000197781"/>
    </source>
</evidence>
<gene>
    <name evidence="5" type="ORF">BP422_28680</name>
</gene>
<evidence type="ECO:0000256" key="2">
    <source>
        <dbReference type="ARBA" id="ARBA00023125"/>
    </source>
</evidence>
<protein>
    <submittedName>
        <fullName evidence="5">Transcriptional regulator</fullName>
    </submittedName>
</protein>
<evidence type="ECO:0000256" key="1">
    <source>
        <dbReference type="ARBA" id="ARBA00023015"/>
    </source>
</evidence>
<dbReference type="SUPFAM" id="SSF46785">
    <property type="entry name" value="Winged helix' DNA-binding domain"/>
    <property type="match status" value="1"/>
</dbReference>
<proteinExistence type="predicted"/>
<dbReference type="Pfam" id="PF01047">
    <property type="entry name" value="MarR"/>
    <property type="match status" value="1"/>
</dbReference>
<dbReference type="PROSITE" id="PS50995">
    <property type="entry name" value="HTH_MARR_2"/>
    <property type="match status" value="1"/>
</dbReference>
<dbReference type="AlphaFoldDB" id="A0A220MQZ6"/>
<dbReference type="RefSeq" id="WP_088910592.1">
    <property type="nucleotide sequence ID" value="NZ_CP018145.1"/>
</dbReference>
<dbReference type="Gene3D" id="1.10.10.10">
    <property type="entry name" value="Winged helix-like DNA-binding domain superfamily/Winged helix DNA-binding domain"/>
    <property type="match status" value="1"/>
</dbReference>
<reference evidence="5 6" key="1">
    <citation type="submission" date="2016-11" db="EMBL/GenBank/DDBJ databases">
        <authorList>
            <person name="Jaros S."/>
            <person name="Januszkiewicz K."/>
            <person name="Wedrychowicz H."/>
        </authorList>
    </citation>
    <scope>NUCLEOTIDE SEQUENCE [LARGE SCALE GENOMIC DNA]</scope>
    <source>
        <strain evidence="5 6">NF2</strain>
    </source>
</reference>
<sequence length="127" mass="14758">MIHYVSLFLKEFDLTTEQFAVLYRLREEEGINQKELAQRSAKDQPSMTRILDTLAKKGFIEKKLSEQDRRAYIITLSPKGREWIEQAIPVEAHAVADILEGISPEKLAFLREILLEINENINRKTTD</sequence>
<dbReference type="InterPro" id="IPR023187">
    <property type="entry name" value="Tscrpt_reg_MarR-type_CS"/>
</dbReference>
<organism evidence="5 6">
    <name type="scientific">Brevibacillus formosus</name>
    <dbReference type="NCBI Taxonomy" id="54913"/>
    <lineage>
        <taxon>Bacteria</taxon>
        <taxon>Bacillati</taxon>
        <taxon>Bacillota</taxon>
        <taxon>Bacilli</taxon>
        <taxon>Bacillales</taxon>
        <taxon>Paenibacillaceae</taxon>
        <taxon>Brevibacillus</taxon>
    </lineage>
</organism>
<dbReference type="GO" id="GO:0003700">
    <property type="term" value="F:DNA-binding transcription factor activity"/>
    <property type="evidence" value="ECO:0007669"/>
    <property type="project" value="InterPro"/>
</dbReference>
<dbReference type="KEGG" id="bfm:BP422_28680"/>
<dbReference type="PANTHER" id="PTHR42756">
    <property type="entry name" value="TRANSCRIPTIONAL REGULATOR, MARR"/>
    <property type="match status" value="1"/>
</dbReference>
<dbReference type="Proteomes" id="UP000197781">
    <property type="component" value="Chromosome"/>
</dbReference>
<evidence type="ECO:0000256" key="3">
    <source>
        <dbReference type="ARBA" id="ARBA00023163"/>
    </source>
</evidence>
<dbReference type="PRINTS" id="PR00598">
    <property type="entry name" value="HTHMARR"/>
</dbReference>
<dbReference type="InterPro" id="IPR036390">
    <property type="entry name" value="WH_DNA-bd_sf"/>
</dbReference>
<dbReference type="GO" id="GO:0003677">
    <property type="term" value="F:DNA binding"/>
    <property type="evidence" value="ECO:0007669"/>
    <property type="project" value="UniProtKB-KW"/>
</dbReference>
<name>A0A220MQZ6_9BACL</name>
<dbReference type="PROSITE" id="PS01117">
    <property type="entry name" value="HTH_MARR_1"/>
    <property type="match status" value="1"/>
</dbReference>
<dbReference type="EMBL" id="CP018145">
    <property type="protein sequence ID" value="ASJ57129.1"/>
    <property type="molecule type" value="Genomic_DNA"/>
</dbReference>